<name>A0AAN8FCE4_TRICO</name>
<keyword evidence="4" id="KW-1185">Reference proteome</keyword>
<reference evidence="3 4" key="1">
    <citation type="submission" date="2019-10" db="EMBL/GenBank/DDBJ databases">
        <title>Assembly and Annotation for the nematode Trichostrongylus colubriformis.</title>
        <authorList>
            <person name="Martin J."/>
        </authorList>
    </citation>
    <scope>NUCLEOTIDE SEQUENCE [LARGE SCALE GENOMIC DNA]</scope>
    <source>
        <strain evidence="3">G859</strain>
        <tissue evidence="3">Whole worm</tissue>
    </source>
</reference>
<accession>A0AAN8FCE4</accession>
<dbReference type="Proteomes" id="UP001331761">
    <property type="component" value="Unassembled WGS sequence"/>
</dbReference>
<feature type="region of interest" description="Disordered" evidence="2">
    <location>
        <begin position="166"/>
        <end position="198"/>
    </location>
</feature>
<feature type="compositionally biased region" description="Basic and acidic residues" evidence="2">
    <location>
        <begin position="166"/>
        <end position="185"/>
    </location>
</feature>
<proteinExistence type="predicted"/>
<organism evidence="3 4">
    <name type="scientific">Trichostrongylus colubriformis</name>
    <name type="common">Black scour worm</name>
    <dbReference type="NCBI Taxonomy" id="6319"/>
    <lineage>
        <taxon>Eukaryota</taxon>
        <taxon>Metazoa</taxon>
        <taxon>Ecdysozoa</taxon>
        <taxon>Nematoda</taxon>
        <taxon>Chromadorea</taxon>
        <taxon>Rhabditida</taxon>
        <taxon>Rhabditina</taxon>
        <taxon>Rhabditomorpha</taxon>
        <taxon>Strongyloidea</taxon>
        <taxon>Trichostrongylidae</taxon>
        <taxon>Trichostrongylus</taxon>
    </lineage>
</organism>
<evidence type="ECO:0000313" key="3">
    <source>
        <dbReference type="EMBL" id="KAK5977106.1"/>
    </source>
</evidence>
<gene>
    <name evidence="3" type="ORF">GCK32_013847</name>
</gene>
<evidence type="ECO:0000256" key="2">
    <source>
        <dbReference type="SAM" id="MobiDB-lite"/>
    </source>
</evidence>
<feature type="coiled-coil region" evidence="1">
    <location>
        <begin position="317"/>
        <end position="344"/>
    </location>
</feature>
<dbReference type="EMBL" id="WIXE01011034">
    <property type="protein sequence ID" value="KAK5977106.1"/>
    <property type="molecule type" value="Genomic_DNA"/>
</dbReference>
<sequence>MEVEMEQAEKDFNVGPCHTNAQHINTLFRRAFEDLMATNKDNSEKRFADVQDELKEQSEEIVLLKNIMDKPGVGSGAKDDTNEMNDDVCFSRMVDEVRVVKEPGPIRDLPSLVCESEDSDGEGNVRFVAAEEDDRMHIDELLEEPSSLSNRERVVDVLPPDRIVEIVHEGRGSDRAPESEREDHSRARRRSPSRPRRDRNDRRRRELRWIINELEERMDWMERDLQDFPYRIESRSPYMNPTLNCAFCDRESEPKMEDYERTILLPILSQNCGCYEDCAYRRKGCYYCNRVKGTAFQSFIPDDRGHHPALCNIPDRRDEARRQTEEVRQELRRLIRKYDAAARRDA</sequence>
<keyword evidence="1" id="KW-0175">Coiled coil</keyword>
<comment type="caution">
    <text evidence="3">The sequence shown here is derived from an EMBL/GenBank/DDBJ whole genome shotgun (WGS) entry which is preliminary data.</text>
</comment>
<dbReference type="AlphaFoldDB" id="A0AAN8FCE4"/>
<evidence type="ECO:0000256" key="1">
    <source>
        <dbReference type="SAM" id="Coils"/>
    </source>
</evidence>
<evidence type="ECO:0000313" key="4">
    <source>
        <dbReference type="Proteomes" id="UP001331761"/>
    </source>
</evidence>
<feature type="compositionally biased region" description="Basic residues" evidence="2">
    <location>
        <begin position="186"/>
        <end position="197"/>
    </location>
</feature>
<feature type="coiled-coil region" evidence="1">
    <location>
        <begin position="40"/>
        <end position="67"/>
    </location>
</feature>
<protein>
    <submittedName>
        <fullName evidence="3">Uncharacterized protein</fullName>
    </submittedName>
</protein>